<name>A0ABN4T673_9CLOT</name>
<dbReference type="Proteomes" id="UP000177894">
    <property type="component" value="Chromosome"/>
</dbReference>
<proteinExistence type="predicted"/>
<protein>
    <submittedName>
        <fullName evidence="1">Uncharacterized protein</fullName>
    </submittedName>
</protein>
<sequence length="60" mass="7242">MQIIGFFHWKELWSYQSLKCNKWAYLIFTTAVNHYIAQINWLYSHAGEGCVENMKVEITW</sequence>
<dbReference type="EMBL" id="CP017603">
    <property type="protein sequence ID" value="AOY76588.1"/>
    <property type="molecule type" value="Genomic_DNA"/>
</dbReference>
<gene>
    <name evidence="1" type="ORF">BJL90_12385</name>
</gene>
<dbReference type="RefSeq" id="WP_070968404.1">
    <property type="nucleotide sequence ID" value="NZ_CP017603.1"/>
</dbReference>
<accession>A0ABN4T673</accession>
<evidence type="ECO:0000313" key="1">
    <source>
        <dbReference type="EMBL" id="AOY76588.1"/>
    </source>
</evidence>
<keyword evidence="2" id="KW-1185">Reference proteome</keyword>
<organism evidence="1 2">
    <name type="scientific">Clostridium formicaceticum</name>
    <dbReference type="NCBI Taxonomy" id="1497"/>
    <lineage>
        <taxon>Bacteria</taxon>
        <taxon>Bacillati</taxon>
        <taxon>Bacillota</taxon>
        <taxon>Clostridia</taxon>
        <taxon>Eubacteriales</taxon>
        <taxon>Clostridiaceae</taxon>
        <taxon>Clostridium</taxon>
    </lineage>
</organism>
<evidence type="ECO:0000313" key="2">
    <source>
        <dbReference type="Proteomes" id="UP000177894"/>
    </source>
</evidence>
<reference evidence="1 2" key="1">
    <citation type="submission" date="2016-10" db="EMBL/GenBank/DDBJ databases">
        <title>Complete Genome Sequence of Acetogen Clostridium formicoaceticum ATCC 27076.</title>
        <authorList>
            <person name="Bao T."/>
            <person name="Cheng C."/>
            <person name="Zhao J."/>
            <person name="Yang S.-T."/>
            <person name="Wang J."/>
            <person name="Wang M."/>
        </authorList>
    </citation>
    <scope>NUCLEOTIDE SEQUENCE [LARGE SCALE GENOMIC DNA]</scope>
    <source>
        <strain evidence="1 2">ATCC 27076</strain>
    </source>
</reference>